<evidence type="ECO:0000256" key="2">
    <source>
        <dbReference type="ARBA" id="ARBA00022448"/>
    </source>
</evidence>
<comment type="caution">
    <text evidence="6">The sequence shown here is derived from an EMBL/GenBank/DDBJ whole genome shotgun (WGS) entry which is preliminary data.</text>
</comment>
<dbReference type="Proteomes" id="UP000237381">
    <property type="component" value="Unassembled WGS sequence"/>
</dbReference>
<evidence type="ECO:0000256" key="1">
    <source>
        <dbReference type="ARBA" id="ARBA00009075"/>
    </source>
</evidence>
<gene>
    <name evidence="6" type="ORF">B0G62_104192</name>
</gene>
<feature type="compositionally biased region" description="Polar residues" evidence="4">
    <location>
        <begin position="105"/>
        <end position="121"/>
    </location>
</feature>
<dbReference type="OrthoDB" id="6759120at2"/>
<comment type="similarity">
    <text evidence="1">Belongs to the outer membrane porin (Opr) (TC 1.B.25) family.</text>
</comment>
<proteinExistence type="inferred from homology"/>
<feature type="signal peptide" evidence="5">
    <location>
        <begin position="1"/>
        <end position="30"/>
    </location>
</feature>
<dbReference type="GO" id="GO:0015288">
    <property type="term" value="F:porin activity"/>
    <property type="evidence" value="ECO:0007669"/>
    <property type="project" value="TreeGrafter"/>
</dbReference>
<dbReference type="EMBL" id="PQGA01000004">
    <property type="protein sequence ID" value="POR52895.1"/>
    <property type="molecule type" value="Genomic_DNA"/>
</dbReference>
<dbReference type="InterPro" id="IPR023614">
    <property type="entry name" value="Porin_dom_sf"/>
</dbReference>
<evidence type="ECO:0000256" key="3">
    <source>
        <dbReference type="ARBA" id="ARBA00022729"/>
    </source>
</evidence>
<dbReference type="Pfam" id="PF03573">
    <property type="entry name" value="OprD"/>
    <property type="match status" value="1"/>
</dbReference>
<feature type="region of interest" description="Disordered" evidence="4">
    <location>
        <begin position="39"/>
        <end position="135"/>
    </location>
</feature>
<dbReference type="PANTHER" id="PTHR34596:SF2">
    <property type="entry name" value="CHITOPORIN"/>
    <property type="match status" value="1"/>
</dbReference>
<evidence type="ECO:0000313" key="6">
    <source>
        <dbReference type="EMBL" id="POR52895.1"/>
    </source>
</evidence>
<dbReference type="GO" id="GO:0016020">
    <property type="term" value="C:membrane"/>
    <property type="evidence" value="ECO:0007669"/>
    <property type="project" value="InterPro"/>
</dbReference>
<evidence type="ECO:0000256" key="5">
    <source>
        <dbReference type="SAM" id="SignalP"/>
    </source>
</evidence>
<reference evidence="6 7" key="1">
    <citation type="submission" date="2018-01" db="EMBL/GenBank/DDBJ databases">
        <title>Genomic Encyclopedia of Type Strains, Phase III (KMG-III): the genomes of soil and plant-associated and newly described type strains.</title>
        <authorList>
            <person name="Whitman W."/>
        </authorList>
    </citation>
    <scope>NUCLEOTIDE SEQUENCE [LARGE SCALE GENOMIC DNA]</scope>
    <source>
        <strain evidence="6 7">JCM 18070</strain>
    </source>
</reference>
<dbReference type="AlphaFoldDB" id="A0A2S4ME60"/>
<evidence type="ECO:0000313" key="7">
    <source>
        <dbReference type="Proteomes" id="UP000237381"/>
    </source>
</evidence>
<keyword evidence="7" id="KW-1185">Reference proteome</keyword>
<feature type="compositionally biased region" description="Polar residues" evidence="4">
    <location>
        <begin position="81"/>
        <end position="91"/>
    </location>
</feature>
<name>A0A2S4ME60_9BURK</name>
<organism evidence="6 7">
    <name type="scientific">Paraburkholderia eburnea</name>
    <dbReference type="NCBI Taxonomy" id="1189126"/>
    <lineage>
        <taxon>Bacteria</taxon>
        <taxon>Pseudomonadati</taxon>
        <taxon>Pseudomonadota</taxon>
        <taxon>Betaproteobacteria</taxon>
        <taxon>Burkholderiales</taxon>
        <taxon>Burkholderiaceae</taxon>
        <taxon>Paraburkholderia</taxon>
    </lineage>
</organism>
<dbReference type="PANTHER" id="PTHR34596">
    <property type="entry name" value="CHITOPORIN"/>
    <property type="match status" value="1"/>
</dbReference>
<accession>A0A2S4ME60</accession>
<feature type="chain" id="PRO_5015399282" evidence="5">
    <location>
        <begin position="31"/>
        <end position="546"/>
    </location>
</feature>
<keyword evidence="3 5" id="KW-0732">Signal</keyword>
<evidence type="ECO:0000256" key="4">
    <source>
        <dbReference type="SAM" id="MobiDB-lite"/>
    </source>
</evidence>
<keyword evidence="2" id="KW-0813">Transport</keyword>
<feature type="compositionally biased region" description="Low complexity" evidence="4">
    <location>
        <begin position="39"/>
        <end position="53"/>
    </location>
</feature>
<feature type="compositionally biased region" description="Basic residues" evidence="4">
    <location>
        <begin position="54"/>
        <end position="70"/>
    </location>
</feature>
<dbReference type="InterPro" id="IPR005318">
    <property type="entry name" value="OM_porin_bac"/>
</dbReference>
<dbReference type="Gene3D" id="2.40.160.10">
    <property type="entry name" value="Porin"/>
    <property type="match status" value="1"/>
</dbReference>
<feature type="compositionally biased region" description="Low complexity" evidence="4">
    <location>
        <begin position="71"/>
        <end position="80"/>
    </location>
</feature>
<protein>
    <submittedName>
        <fullName evidence="6">Outer membrane OprD family porin</fullName>
    </submittedName>
</protein>
<sequence>MKNAPTIRRHAIALAALALAVSLGTLSARADEASPNAAPAASAATAASAPASKATHHLHKKKSKAARKQKSQTSSSQSASPAVSNVQTRPPATSVDRLVEPNAAETLSSGMPDANPSTSVRADNPPRAQSALSDQAASKGFIGDSHLMLNLRNYADVQDVTGGPHRHAWTQGAMLDYTSGFTQGPIGFGVDASLYGAFKFDGGQGAGNMVHVGKDGGGENQFAWAYPGLYDVKARVSDTVVKYGLQMTADNPFFEPHDNRALPPTFLGVSLVSKDIANTVLQGGSFTKVDPRGHTNLVDLSTSYGGVTFKRFSYAGGSWDYSPNGNLSLFANQADSVWRQYYGSLQQSVGDVSTLKWTGFANAYSTHSVGGGLEGHIDNNAYSLSLAAQHGAHSLLVGYQQILGDQFFDYVNETNGIYLVNSMDVDYNAPHEKSFQVRYGFDGQYAGLPGAKAMLWYALGWGADGSAGAAANGPGSALYGLYWKDGQPVHGSHHEFGFIPSYTIQSGRFKDTKIVFTAMWHHGSKYYSDPSNSEYRLLVAMPLKLF</sequence>